<evidence type="ECO:0000313" key="1">
    <source>
        <dbReference type="EMBL" id="MEX0380442.1"/>
    </source>
</evidence>
<dbReference type="Proteomes" id="UP001556617">
    <property type="component" value="Unassembled WGS sequence"/>
</dbReference>
<gene>
    <name evidence="1" type="ORF">AB3K24_03640</name>
</gene>
<dbReference type="RefSeq" id="WP_367973847.1">
    <property type="nucleotide sequence ID" value="NZ_JBFPEQ010000001.1"/>
</dbReference>
<organism evidence="1 2">
    <name type="scientific">Leuconostoc aquikimchii</name>
    <dbReference type="NCBI Taxonomy" id="3236804"/>
    <lineage>
        <taxon>Bacteria</taxon>
        <taxon>Bacillati</taxon>
        <taxon>Bacillota</taxon>
        <taxon>Bacilli</taxon>
        <taxon>Lactobacillales</taxon>
        <taxon>Lactobacillaceae</taxon>
        <taxon>Leuconostoc</taxon>
    </lineage>
</organism>
<reference evidence="1 2" key="1">
    <citation type="submission" date="2024-07" db="EMBL/GenBank/DDBJ databases">
        <authorList>
            <person name="Yun M."/>
        </authorList>
    </citation>
    <scope>NUCLEOTIDE SEQUENCE [LARGE SCALE GENOMIC DNA]</scope>
    <source>
        <strain evidence="1 2">MS01</strain>
    </source>
</reference>
<evidence type="ECO:0000313" key="2">
    <source>
        <dbReference type="Proteomes" id="UP001556617"/>
    </source>
</evidence>
<name>A0ABV3S1V6_9LACO</name>
<sequence>MIKAERLYALYKGDELIADGIMREIADKTSKTFNHIYFMSSPAYQRRIEKRRVKRGITNSLELIEIEEE</sequence>
<proteinExistence type="predicted"/>
<accession>A0ABV3S1V6</accession>
<comment type="caution">
    <text evidence="1">The sequence shown here is derived from an EMBL/GenBank/DDBJ whole genome shotgun (WGS) entry which is preliminary data.</text>
</comment>
<protein>
    <submittedName>
        <fullName evidence="1">Uncharacterized protein</fullName>
    </submittedName>
</protein>
<keyword evidence="2" id="KW-1185">Reference proteome</keyword>
<dbReference type="EMBL" id="JBFPER010000001">
    <property type="protein sequence ID" value="MEX0380442.1"/>
    <property type="molecule type" value="Genomic_DNA"/>
</dbReference>